<organism evidence="8 9">
    <name type="scientific">Pythium insidiosum</name>
    <name type="common">Pythiosis disease agent</name>
    <dbReference type="NCBI Taxonomy" id="114742"/>
    <lineage>
        <taxon>Eukaryota</taxon>
        <taxon>Sar</taxon>
        <taxon>Stramenopiles</taxon>
        <taxon>Oomycota</taxon>
        <taxon>Peronosporomycetes</taxon>
        <taxon>Pythiales</taxon>
        <taxon>Pythiaceae</taxon>
        <taxon>Pythium</taxon>
    </lineage>
</organism>
<feature type="transmembrane region" description="Helical" evidence="7">
    <location>
        <begin position="120"/>
        <end position="139"/>
    </location>
</feature>
<dbReference type="PANTHER" id="PTHR31585:SF5">
    <property type="entry name" value="RNA-BINDING S4 DOMAIN-CONTAINING PROTEIN"/>
    <property type="match status" value="1"/>
</dbReference>
<protein>
    <recommendedName>
        <fullName evidence="10">Transmembrane protein</fullName>
    </recommendedName>
</protein>
<feature type="transmembrane region" description="Helical" evidence="7">
    <location>
        <begin position="235"/>
        <end position="256"/>
    </location>
</feature>
<dbReference type="EMBL" id="JAKCXM010000588">
    <property type="protein sequence ID" value="KAJ0392700.1"/>
    <property type="molecule type" value="Genomic_DNA"/>
</dbReference>
<feature type="transmembrane region" description="Helical" evidence="7">
    <location>
        <begin position="81"/>
        <end position="100"/>
    </location>
</feature>
<evidence type="ECO:0000256" key="5">
    <source>
        <dbReference type="ARBA" id="ARBA00022989"/>
    </source>
</evidence>
<gene>
    <name evidence="8" type="ORF">P43SY_009679</name>
</gene>
<keyword evidence="6 7" id="KW-0472">Membrane</keyword>
<proteinExistence type="inferred from homology"/>
<evidence type="ECO:0000313" key="9">
    <source>
        <dbReference type="Proteomes" id="UP001209570"/>
    </source>
</evidence>
<dbReference type="GO" id="GO:0016020">
    <property type="term" value="C:membrane"/>
    <property type="evidence" value="ECO:0007669"/>
    <property type="project" value="UniProtKB-SubCell"/>
</dbReference>
<evidence type="ECO:0000256" key="7">
    <source>
        <dbReference type="SAM" id="Phobius"/>
    </source>
</evidence>
<evidence type="ECO:0008006" key="10">
    <source>
        <dbReference type="Google" id="ProtNLM"/>
    </source>
</evidence>
<feature type="transmembrane region" description="Helical" evidence="7">
    <location>
        <begin position="151"/>
        <end position="173"/>
    </location>
</feature>
<evidence type="ECO:0000256" key="3">
    <source>
        <dbReference type="ARBA" id="ARBA00022448"/>
    </source>
</evidence>
<keyword evidence="4 7" id="KW-0812">Transmembrane</keyword>
<feature type="transmembrane region" description="Helical" evidence="7">
    <location>
        <begin position="268"/>
        <end position="290"/>
    </location>
</feature>
<comment type="subcellular location">
    <subcellularLocation>
        <location evidence="1">Membrane</location>
        <topology evidence="1">Multi-pass membrane protein</topology>
    </subcellularLocation>
</comment>
<name>A0AAD5LAZ8_PYTIN</name>
<evidence type="ECO:0000256" key="6">
    <source>
        <dbReference type="ARBA" id="ARBA00023136"/>
    </source>
</evidence>
<keyword evidence="9" id="KW-1185">Reference proteome</keyword>
<dbReference type="SUPFAM" id="SSF103473">
    <property type="entry name" value="MFS general substrate transporter"/>
    <property type="match status" value="1"/>
</dbReference>
<comment type="caution">
    <text evidence="8">The sequence shown here is derived from an EMBL/GenBank/DDBJ whole genome shotgun (WGS) entry which is preliminary data.</text>
</comment>
<feature type="transmembrane region" description="Helical" evidence="7">
    <location>
        <begin position="321"/>
        <end position="339"/>
    </location>
</feature>
<dbReference type="InterPro" id="IPR039309">
    <property type="entry name" value="BT1"/>
</dbReference>
<evidence type="ECO:0000256" key="2">
    <source>
        <dbReference type="ARBA" id="ARBA00007015"/>
    </source>
</evidence>
<feature type="transmembrane region" description="Helical" evidence="7">
    <location>
        <begin position="193"/>
        <end position="214"/>
    </location>
</feature>
<dbReference type="AlphaFoldDB" id="A0AAD5LAZ8"/>
<sequence>MQQPKRGDLPRIEEATTDSAGVVAWTTSGVVMLDTMPFENLDLERPTPMQRFVAGEAFFNYANFGSLRPWREPIRLTSSRYVGLAVQFALCGFAYFFFSYAYCQLLAEEIKAVDEGQVEAAQYVLIWPQCCAVLFGFLSDTLPIKGVRRKSYMIVGWLLSLVMFGVVAILDSLVWGDSGDARDHHNASQSKALLAVSVFACIGIQITWIAAMAASVEIAQSEPLRHRGETQATLICLYHAGGALAQAVTGGFAIVAPSGELSQSTLTLTNAAAIMMVVTILALPFIVLLYEEEPPVDAFSSLGVSARRQFVEFWKFCHQNVVRRVVFFATCHLFFVGFFSDSVRDAVAEWSHVGAVEELFVNIVRMTAMALGILVWRYLMLNSCWKRVATWGSAFHLLCYAVVTLLTTLNVVRAPWFYGLMMALSDVPRAWLVLYATLLTTEIADIGREGMTLGLVISFQMLSGLAVFTLAEVLPGLFGGDVTMDQVHADKPSTHEIVGTSYAVTLGVNLLSFFWIRMLPQQKLDAQQLRAFGGYNRIAGVVIAVMFLVLLVFNLTANVMVVL</sequence>
<feature type="transmembrane region" description="Helical" evidence="7">
    <location>
        <begin position="497"/>
        <end position="516"/>
    </location>
</feature>
<feature type="transmembrane region" description="Helical" evidence="7">
    <location>
        <begin position="359"/>
        <end position="379"/>
    </location>
</feature>
<keyword evidence="3" id="KW-0813">Transport</keyword>
<reference evidence="8" key="1">
    <citation type="submission" date="2021-12" db="EMBL/GenBank/DDBJ databases">
        <title>Prjna785345.</title>
        <authorList>
            <person name="Rujirawat T."/>
            <person name="Krajaejun T."/>
        </authorList>
    </citation>
    <scope>NUCLEOTIDE SEQUENCE</scope>
    <source>
        <strain evidence="8">Pi057C3</strain>
    </source>
</reference>
<accession>A0AAD5LAZ8</accession>
<evidence type="ECO:0000256" key="1">
    <source>
        <dbReference type="ARBA" id="ARBA00004141"/>
    </source>
</evidence>
<dbReference type="InterPro" id="IPR036259">
    <property type="entry name" value="MFS_trans_sf"/>
</dbReference>
<dbReference type="PANTHER" id="PTHR31585">
    <property type="entry name" value="FOLATE-BIOPTERIN TRANSPORTER 1, CHLOROPLASTIC"/>
    <property type="match status" value="1"/>
</dbReference>
<dbReference type="Proteomes" id="UP001209570">
    <property type="component" value="Unassembled WGS sequence"/>
</dbReference>
<evidence type="ECO:0000313" key="8">
    <source>
        <dbReference type="EMBL" id="KAJ0392700.1"/>
    </source>
</evidence>
<feature type="transmembrane region" description="Helical" evidence="7">
    <location>
        <begin position="537"/>
        <end position="557"/>
    </location>
</feature>
<feature type="transmembrane region" description="Helical" evidence="7">
    <location>
        <begin position="451"/>
        <end position="477"/>
    </location>
</feature>
<evidence type="ECO:0000256" key="4">
    <source>
        <dbReference type="ARBA" id="ARBA00022692"/>
    </source>
</evidence>
<keyword evidence="5 7" id="KW-1133">Transmembrane helix</keyword>
<feature type="transmembrane region" description="Helical" evidence="7">
    <location>
        <begin position="391"/>
        <end position="410"/>
    </location>
</feature>
<comment type="similarity">
    <text evidence="2">Belongs to the major facilitator superfamily. Folate-biopterin transporter (TC 2.A.71) family.</text>
</comment>
<feature type="transmembrane region" description="Helical" evidence="7">
    <location>
        <begin position="416"/>
        <end position="439"/>
    </location>
</feature>